<protein>
    <submittedName>
        <fullName evidence="1">Uncharacterized protein</fullName>
    </submittedName>
</protein>
<dbReference type="Proteomes" id="UP001205861">
    <property type="component" value="Unassembled WGS sequence"/>
</dbReference>
<accession>A0ABT2BLR3</accession>
<dbReference type="RefSeq" id="WP_258857086.1">
    <property type="nucleotide sequence ID" value="NZ_JANUGV010000003.1"/>
</dbReference>
<keyword evidence="2" id="KW-1185">Reference proteome</keyword>
<sequence>MANARKGWLWAAAGAGLGLAAWLGHQRQQRASATLRDALLGHDAGASAPAARVRFDQLDALPGPVQRYFRHVLADGQPLIASAQVEQAGSLRTTLDTPRWMPFTATHLVRPAAPGFLWNARVQAAPLVHLRVLDAYADGHGASRLFAMSALQVAAARPGPELDAGALHRYLAEGAWYPTALLPSEHLAWTPIDEHRAMATITDHDTTVSLEFRFNAIGEITGVYTPGRWGNFGGGYQLRGWEGRVSDYVEQDGMRVPSRAEVGWYDDALQWQRVWQGQVTGLRYEMLPGAPGSEQ</sequence>
<reference evidence="1 2" key="1">
    <citation type="submission" date="2022-08" db="EMBL/GenBank/DDBJ databases">
        <title>Reclassification of Massilia species as members of the genera Telluria, Duganella, Pseudoduganella, Mokoshia gen. nov. and Zemynaea gen. nov. using orthogonal and non-orthogonal genome-based approaches.</title>
        <authorList>
            <person name="Bowman J.P."/>
        </authorList>
    </citation>
    <scope>NUCLEOTIDE SEQUENCE [LARGE SCALE GENOMIC DNA]</scope>
    <source>
        <strain evidence="1 2">JCM 31607</strain>
    </source>
</reference>
<evidence type="ECO:0000313" key="2">
    <source>
        <dbReference type="Proteomes" id="UP001205861"/>
    </source>
</evidence>
<name>A0ABT2BLR3_9BURK</name>
<dbReference type="EMBL" id="JANUGV010000003">
    <property type="protein sequence ID" value="MCS0609443.1"/>
    <property type="molecule type" value="Genomic_DNA"/>
</dbReference>
<dbReference type="InterPro" id="IPR046674">
    <property type="entry name" value="DUF6544"/>
</dbReference>
<gene>
    <name evidence="1" type="ORF">NX773_14830</name>
</gene>
<comment type="caution">
    <text evidence="1">The sequence shown here is derived from an EMBL/GenBank/DDBJ whole genome shotgun (WGS) entry which is preliminary data.</text>
</comment>
<organism evidence="1 2">
    <name type="scientific">Massilia solisilvae</name>
    <dbReference type="NCBI Taxonomy" id="1811225"/>
    <lineage>
        <taxon>Bacteria</taxon>
        <taxon>Pseudomonadati</taxon>
        <taxon>Pseudomonadota</taxon>
        <taxon>Betaproteobacteria</taxon>
        <taxon>Burkholderiales</taxon>
        <taxon>Oxalobacteraceae</taxon>
        <taxon>Telluria group</taxon>
        <taxon>Massilia</taxon>
    </lineage>
</organism>
<evidence type="ECO:0000313" key="1">
    <source>
        <dbReference type="EMBL" id="MCS0609443.1"/>
    </source>
</evidence>
<proteinExistence type="predicted"/>
<dbReference type="Pfam" id="PF20181">
    <property type="entry name" value="DUF6544"/>
    <property type="match status" value="1"/>
</dbReference>